<comment type="caution">
    <text evidence="8">The sequence shown here is derived from an EMBL/GenBank/DDBJ whole genome shotgun (WGS) entry which is preliminary data.</text>
</comment>
<evidence type="ECO:0000256" key="6">
    <source>
        <dbReference type="ARBA" id="ARBA00023136"/>
    </source>
</evidence>
<keyword evidence="6 7" id="KW-0472">Membrane</keyword>
<dbReference type="AlphaFoldDB" id="A0A5C7WNH5"/>
<dbReference type="EC" id="2.5.1.145" evidence="7"/>
<evidence type="ECO:0000313" key="9">
    <source>
        <dbReference type="Proteomes" id="UP000321374"/>
    </source>
</evidence>
<feature type="binding site" evidence="7">
    <location>
        <position position="144"/>
    </location>
    <ligand>
        <name>a 1,2-diacyl-sn-glycero-3-phospho-(1'-sn-glycerol)</name>
        <dbReference type="ChEBI" id="CHEBI:64716"/>
    </ligand>
</feature>
<evidence type="ECO:0000256" key="4">
    <source>
        <dbReference type="ARBA" id="ARBA00022692"/>
    </source>
</evidence>
<feature type="transmembrane region" description="Helical" evidence="7">
    <location>
        <begin position="62"/>
        <end position="81"/>
    </location>
</feature>
<keyword evidence="8" id="KW-0449">Lipoprotein</keyword>
<feature type="transmembrane region" description="Helical" evidence="7">
    <location>
        <begin position="179"/>
        <end position="196"/>
    </location>
</feature>
<accession>A0A5C7WNH5</accession>
<evidence type="ECO:0000256" key="7">
    <source>
        <dbReference type="HAMAP-Rule" id="MF_01147"/>
    </source>
</evidence>
<dbReference type="STRING" id="1122236.GCA_000378225_01248"/>
<dbReference type="EMBL" id="SSGG01000017">
    <property type="protein sequence ID" value="TXI38542.1"/>
    <property type="molecule type" value="Genomic_DNA"/>
</dbReference>
<organism evidence="8 9">
    <name type="scientific">Methylophilus methylotrophus</name>
    <name type="common">Bacterium W3A1</name>
    <dbReference type="NCBI Taxonomy" id="17"/>
    <lineage>
        <taxon>Bacteria</taxon>
        <taxon>Pseudomonadati</taxon>
        <taxon>Pseudomonadota</taxon>
        <taxon>Betaproteobacteria</taxon>
        <taxon>Nitrosomonadales</taxon>
        <taxon>Methylophilaceae</taxon>
        <taxon>Methylophilus</taxon>
    </lineage>
</organism>
<dbReference type="GO" id="GO:0005886">
    <property type="term" value="C:plasma membrane"/>
    <property type="evidence" value="ECO:0007669"/>
    <property type="project" value="UniProtKB-SubCell"/>
</dbReference>
<keyword evidence="2 7" id="KW-1003">Cell membrane</keyword>
<dbReference type="PROSITE" id="PS01311">
    <property type="entry name" value="LGT"/>
    <property type="match status" value="1"/>
</dbReference>
<reference evidence="8 9" key="1">
    <citation type="submission" date="2018-09" db="EMBL/GenBank/DDBJ databases">
        <title>Metagenome Assembled Genomes from an Advanced Water Purification Facility.</title>
        <authorList>
            <person name="Stamps B.W."/>
            <person name="Spear J.R."/>
        </authorList>
    </citation>
    <scope>NUCLEOTIDE SEQUENCE [LARGE SCALE GENOMIC DNA]</scope>
    <source>
        <strain evidence="8">Bin_42_2</strain>
    </source>
</reference>
<evidence type="ECO:0000256" key="2">
    <source>
        <dbReference type="ARBA" id="ARBA00022475"/>
    </source>
</evidence>
<dbReference type="Proteomes" id="UP000321374">
    <property type="component" value="Unassembled WGS sequence"/>
</dbReference>
<proteinExistence type="inferred from homology"/>
<protein>
    <recommendedName>
        <fullName evidence="7">Phosphatidylglycerol--prolipoprotein diacylglyceryl transferase</fullName>
        <ecNumber evidence="7">2.5.1.145</ecNumber>
    </recommendedName>
</protein>
<comment type="function">
    <text evidence="7">Catalyzes the transfer of the diacylglyceryl group from phosphatidylglycerol to the sulfhydryl group of the N-terminal cysteine of a prolipoprotein, the first step in the formation of mature lipoproteins.</text>
</comment>
<comment type="pathway">
    <text evidence="7">Protein modification; lipoprotein biosynthesis (diacylglyceryl transfer).</text>
</comment>
<feature type="transmembrane region" description="Helical" evidence="7">
    <location>
        <begin position="203"/>
        <end position="221"/>
    </location>
</feature>
<keyword evidence="5 7" id="KW-1133">Transmembrane helix</keyword>
<comment type="similarity">
    <text evidence="1 7">Belongs to the Lgt family.</text>
</comment>
<comment type="catalytic activity">
    <reaction evidence="7">
        <text>L-cysteinyl-[prolipoprotein] + a 1,2-diacyl-sn-glycero-3-phospho-(1'-sn-glycerol) = an S-1,2-diacyl-sn-glyceryl-L-cysteinyl-[prolipoprotein] + sn-glycerol 1-phosphate + H(+)</text>
        <dbReference type="Rhea" id="RHEA:56712"/>
        <dbReference type="Rhea" id="RHEA-COMP:14679"/>
        <dbReference type="Rhea" id="RHEA-COMP:14680"/>
        <dbReference type="ChEBI" id="CHEBI:15378"/>
        <dbReference type="ChEBI" id="CHEBI:29950"/>
        <dbReference type="ChEBI" id="CHEBI:57685"/>
        <dbReference type="ChEBI" id="CHEBI:64716"/>
        <dbReference type="ChEBI" id="CHEBI:140658"/>
        <dbReference type="EC" id="2.5.1.145"/>
    </reaction>
</comment>
<comment type="subcellular location">
    <subcellularLocation>
        <location evidence="7">Cell membrane</location>
        <topology evidence="7">Multi-pass membrane protein</topology>
    </subcellularLocation>
</comment>
<keyword evidence="4 7" id="KW-0812">Transmembrane</keyword>
<dbReference type="PANTHER" id="PTHR30589:SF0">
    <property type="entry name" value="PHOSPHATIDYLGLYCEROL--PROLIPOPROTEIN DIACYLGLYCERYL TRANSFERASE"/>
    <property type="match status" value="1"/>
</dbReference>
<feature type="transmembrane region" description="Helical" evidence="7">
    <location>
        <begin position="241"/>
        <end position="260"/>
    </location>
</feature>
<dbReference type="InterPro" id="IPR001640">
    <property type="entry name" value="Lgt"/>
</dbReference>
<gene>
    <name evidence="7" type="primary">lgt</name>
    <name evidence="8" type="ORF">E6Q51_00935</name>
</gene>
<sequence>MFTHPGFNPIALQIGSFGIHWYGLMYLVGFFGGLWLGQYQVKRLRKIDPASPWQERDPDDMLFYIALGVVLGGRLGYVLFYQPAYFLQHPLEIFALWQGGMSFHGGFIGVMVAMALFARKRGVAWLQLMDFVAPLVPIGLGAGRLGNFINAELWGRPTNADWGMVFPAVDHLARHPSQLYEFALEGIVLFVVLWTFAGKKRPVGAISAMFLLCYGSFRFLVEFTREPDSFLGLLSLGLSMGQWLCVPMILTGILMMRWSYRKH</sequence>
<evidence type="ECO:0000256" key="3">
    <source>
        <dbReference type="ARBA" id="ARBA00022679"/>
    </source>
</evidence>
<dbReference type="UniPathway" id="UPA00664"/>
<dbReference type="PANTHER" id="PTHR30589">
    <property type="entry name" value="PROLIPOPROTEIN DIACYLGLYCERYL TRANSFERASE"/>
    <property type="match status" value="1"/>
</dbReference>
<name>A0A5C7WNH5_METME</name>
<evidence type="ECO:0000256" key="5">
    <source>
        <dbReference type="ARBA" id="ARBA00022989"/>
    </source>
</evidence>
<dbReference type="HAMAP" id="MF_01147">
    <property type="entry name" value="Lgt"/>
    <property type="match status" value="1"/>
</dbReference>
<evidence type="ECO:0000256" key="1">
    <source>
        <dbReference type="ARBA" id="ARBA00007150"/>
    </source>
</evidence>
<dbReference type="GO" id="GO:0042158">
    <property type="term" value="P:lipoprotein biosynthetic process"/>
    <property type="evidence" value="ECO:0007669"/>
    <property type="project" value="UniProtKB-UniRule"/>
</dbReference>
<feature type="transmembrane region" description="Helical" evidence="7">
    <location>
        <begin position="101"/>
        <end position="119"/>
    </location>
</feature>
<evidence type="ECO:0000313" key="8">
    <source>
        <dbReference type="EMBL" id="TXI38542.1"/>
    </source>
</evidence>
<dbReference type="NCBIfam" id="TIGR00544">
    <property type="entry name" value="lgt"/>
    <property type="match status" value="1"/>
</dbReference>
<dbReference type="GO" id="GO:0008961">
    <property type="term" value="F:phosphatidylglycerol-prolipoprotein diacylglyceryl transferase activity"/>
    <property type="evidence" value="ECO:0007669"/>
    <property type="project" value="UniProtKB-UniRule"/>
</dbReference>
<feature type="transmembrane region" description="Helical" evidence="7">
    <location>
        <begin position="20"/>
        <end position="41"/>
    </location>
</feature>
<feature type="transmembrane region" description="Helical" evidence="7">
    <location>
        <begin position="131"/>
        <end position="149"/>
    </location>
</feature>
<dbReference type="Pfam" id="PF01790">
    <property type="entry name" value="LGT"/>
    <property type="match status" value="1"/>
</dbReference>
<keyword evidence="3 7" id="KW-0808">Transferase</keyword>